<evidence type="ECO:0000313" key="2">
    <source>
        <dbReference type="EMBL" id="WFN23655.1"/>
    </source>
</evidence>
<reference evidence="2 3" key="3">
    <citation type="submission" date="2021-12" db="EMBL/GenBank/DDBJ databases">
        <title>Genomic and phenotypic characterization of three Burkholderia contaminans isolates recovered from different sources.</title>
        <authorList>
            <person name="Lopez De Volder A."/>
            <person name="Fan Y."/>
            <person name="Nunvar J."/>
            <person name="Herrera T."/>
            <person name="Timp W."/>
            <person name="Degrossi J."/>
        </authorList>
    </citation>
    <scope>NUCLEOTIDE SEQUENCE [LARGE SCALE GENOMIC DNA]</scope>
    <source>
        <strain evidence="2 3">LMG 23361</strain>
        <plasmid evidence="2 3">unnamed1</plasmid>
    </source>
</reference>
<evidence type="ECO:0000313" key="1">
    <source>
        <dbReference type="EMBL" id="BBA45398.1"/>
    </source>
</evidence>
<gene>
    <name evidence="1" type="ORF">BCCH1_79090</name>
    <name evidence="2" type="ORF">LXE91_39660</name>
</gene>
<geneLocation type="plasmid" evidence="2 3">
    <name>unnamed1</name>
</geneLocation>
<dbReference type="OrthoDB" id="8480953at2"/>
<name>A0A250LLH7_9BURK</name>
<protein>
    <submittedName>
        <fullName evidence="1">Uncharacterized protein</fullName>
    </submittedName>
</protein>
<sequence>MNQDQQEMTSLHCIEVSAEGDRVWVNGHDGSCIGRFSKRFGIDVHRTVAEQIEGADQCLYCTHEPAGIAEWEDFREAMRRHHGIDVPANSIAF</sequence>
<accession>A0A250LLH7</accession>
<dbReference type="Proteomes" id="UP001220209">
    <property type="component" value="Plasmid unnamed1"/>
</dbReference>
<geneLocation type="plasmid" evidence="1">
    <name>pBC453</name>
</geneLocation>
<evidence type="ECO:0000313" key="3">
    <source>
        <dbReference type="Proteomes" id="UP001220209"/>
    </source>
</evidence>
<keyword evidence="1" id="KW-0614">Plasmid</keyword>
<reference evidence="1" key="2">
    <citation type="journal article" date="2017" name="Genome Announc.">
        <title>High-Quality Draft Genome Sequence of Burkholderia contaminans CH-1, a Gram-Negative Bacterium That Metabolizes 2-Azahypoxanthine, a Plant Growth-Regulating Compound.</title>
        <authorList>
            <person name="Choi J.-H."/>
            <person name="Sugiura H."/>
            <person name="Moriuchi R."/>
            <person name="Kawagishi H."/>
            <person name="Dohra H."/>
        </authorList>
    </citation>
    <scope>NUCLEOTIDE SEQUENCE</scope>
    <source>
        <strain evidence="1">CH-1</strain>
        <plasmid evidence="1">pBC453</plasmid>
    </source>
</reference>
<dbReference type="EMBL" id="AP018360">
    <property type="protein sequence ID" value="BBA45398.1"/>
    <property type="molecule type" value="Genomic_DNA"/>
</dbReference>
<dbReference type="RefSeq" id="WP_105815498.1">
    <property type="nucleotide sequence ID" value="NZ_AP018360.1"/>
</dbReference>
<proteinExistence type="predicted"/>
<dbReference type="AlphaFoldDB" id="A0A250LLH7"/>
<organism evidence="1">
    <name type="scientific">Burkholderia contaminans</name>
    <dbReference type="NCBI Taxonomy" id="488447"/>
    <lineage>
        <taxon>Bacteria</taxon>
        <taxon>Pseudomonadati</taxon>
        <taxon>Pseudomonadota</taxon>
        <taxon>Betaproteobacteria</taxon>
        <taxon>Burkholderiales</taxon>
        <taxon>Burkholderiaceae</taxon>
        <taxon>Burkholderia</taxon>
        <taxon>Burkholderia cepacia complex</taxon>
    </lineage>
</organism>
<dbReference type="EMBL" id="CP090643">
    <property type="protein sequence ID" value="WFN23655.1"/>
    <property type="molecule type" value="Genomic_DNA"/>
</dbReference>
<reference evidence="1" key="1">
    <citation type="journal article" date="2016" name="Biosci. Biotechnol. Biochem.">
        <title>Bioconversion of AHX to AOH by resting cells of Burkholderia contaminans CH-1.</title>
        <authorList>
            <person name="Choi J.H."/>
            <person name="Kikuchi A."/>
            <person name="Pumkaeo P."/>
            <person name="Hirai H."/>
            <person name="Tokuyama S."/>
            <person name="Kawagishi H."/>
        </authorList>
    </citation>
    <scope>NUCLEOTIDE SEQUENCE</scope>
    <source>
        <strain evidence="1">CH-1</strain>
        <plasmid evidence="1">pBC453</plasmid>
    </source>
</reference>